<dbReference type="EMBL" id="OZ034822">
    <property type="protein sequence ID" value="CAL1410993.1"/>
    <property type="molecule type" value="Genomic_DNA"/>
</dbReference>
<keyword evidence="2" id="KW-1185">Reference proteome</keyword>
<name>A0AAV2GMP4_9ROSI</name>
<dbReference type="AlphaFoldDB" id="A0AAV2GMP4"/>
<sequence>MVPSIFALASDGVIPLLQRIKESLSQNRLLLKDVTTNAGREILVSRRMAAAGREGRRERRRLHFLVWRRRVVDRRKGRRGRRRLH</sequence>
<proteinExistence type="predicted"/>
<dbReference type="Proteomes" id="UP001497516">
    <property type="component" value="Chromosome 9"/>
</dbReference>
<evidence type="ECO:0000313" key="2">
    <source>
        <dbReference type="Proteomes" id="UP001497516"/>
    </source>
</evidence>
<accession>A0AAV2GMP4</accession>
<reference evidence="1 2" key="1">
    <citation type="submission" date="2024-04" db="EMBL/GenBank/DDBJ databases">
        <authorList>
            <person name="Fracassetti M."/>
        </authorList>
    </citation>
    <scope>NUCLEOTIDE SEQUENCE [LARGE SCALE GENOMIC DNA]</scope>
</reference>
<gene>
    <name evidence="1" type="ORF">LTRI10_LOCUS50375</name>
</gene>
<evidence type="ECO:0000313" key="1">
    <source>
        <dbReference type="EMBL" id="CAL1410993.1"/>
    </source>
</evidence>
<protein>
    <submittedName>
        <fullName evidence="1">Uncharacterized protein</fullName>
    </submittedName>
</protein>
<organism evidence="1 2">
    <name type="scientific">Linum trigynum</name>
    <dbReference type="NCBI Taxonomy" id="586398"/>
    <lineage>
        <taxon>Eukaryota</taxon>
        <taxon>Viridiplantae</taxon>
        <taxon>Streptophyta</taxon>
        <taxon>Embryophyta</taxon>
        <taxon>Tracheophyta</taxon>
        <taxon>Spermatophyta</taxon>
        <taxon>Magnoliopsida</taxon>
        <taxon>eudicotyledons</taxon>
        <taxon>Gunneridae</taxon>
        <taxon>Pentapetalae</taxon>
        <taxon>rosids</taxon>
        <taxon>fabids</taxon>
        <taxon>Malpighiales</taxon>
        <taxon>Linaceae</taxon>
        <taxon>Linum</taxon>
    </lineage>
</organism>